<feature type="transmembrane region" description="Helical" evidence="1">
    <location>
        <begin position="43"/>
        <end position="66"/>
    </location>
</feature>
<protein>
    <submittedName>
        <fullName evidence="2">Uncharacterized protein</fullName>
    </submittedName>
</protein>
<name>A0A415HFB0_9BACE</name>
<dbReference type="AlphaFoldDB" id="A0A415HFB0"/>
<keyword evidence="1" id="KW-0812">Transmembrane</keyword>
<feature type="transmembrane region" description="Helical" evidence="1">
    <location>
        <begin position="87"/>
        <end position="104"/>
    </location>
</feature>
<dbReference type="RefSeq" id="WP_118408710.1">
    <property type="nucleotide sequence ID" value="NZ_AP031409.1"/>
</dbReference>
<sequence length="153" mass="17932">MRSLLIAIYEKTALLGSIILIAYRIFLPYIYKIPYLSSNVQIIFLIFWAITLIGGMMSYLFPYIRTPKRPLKAEGIIRTFYLKSDKIIMQVYCYVFGAYAIFYLDRVSVLFDYLMLLLLGMFLGYKIAVRANKYSLDETSKKKQVSKKESHTR</sequence>
<dbReference type="Proteomes" id="UP000284417">
    <property type="component" value="Unassembled WGS sequence"/>
</dbReference>
<proteinExistence type="predicted"/>
<feature type="transmembrane region" description="Helical" evidence="1">
    <location>
        <begin position="110"/>
        <end position="128"/>
    </location>
</feature>
<comment type="caution">
    <text evidence="2">The sequence shown here is derived from an EMBL/GenBank/DDBJ whole genome shotgun (WGS) entry which is preliminary data.</text>
</comment>
<evidence type="ECO:0000313" key="2">
    <source>
        <dbReference type="EMBL" id="RHK90782.1"/>
    </source>
</evidence>
<keyword evidence="1" id="KW-1133">Transmembrane helix</keyword>
<feature type="transmembrane region" description="Helical" evidence="1">
    <location>
        <begin position="12"/>
        <end position="31"/>
    </location>
</feature>
<gene>
    <name evidence="2" type="ORF">DW042_21350</name>
</gene>
<evidence type="ECO:0000256" key="1">
    <source>
        <dbReference type="SAM" id="Phobius"/>
    </source>
</evidence>
<evidence type="ECO:0000313" key="3">
    <source>
        <dbReference type="Proteomes" id="UP000284417"/>
    </source>
</evidence>
<dbReference type="EMBL" id="QROC01000039">
    <property type="protein sequence ID" value="RHK90782.1"/>
    <property type="molecule type" value="Genomic_DNA"/>
</dbReference>
<reference evidence="2 3" key="1">
    <citation type="submission" date="2018-08" db="EMBL/GenBank/DDBJ databases">
        <title>A genome reference for cultivated species of the human gut microbiota.</title>
        <authorList>
            <person name="Zou Y."/>
            <person name="Xue W."/>
            <person name="Luo G."/>
        </authorList>
    </citation>
    <scope>NUCLEOTIDE SEQUENCE [LARGE SCALE GENOMIC DNA]</scope>
    <source>
        <strain evidence="2 3">AF39-6AC</strain>
    </source>
</reference>
<accession>A0A415HFB0</accession>
<keyword evidence="1" id="KW-0472">Membrane</keyword>
<organism evidence="2 3">
    <name type="scientific">Bacteroides xylanisolvens</name>
    <dbReference type="NCBI Taxonomy" id="371601"/>
    <lineage>
        <taxon>Bacteria</taxon>
        <taxon>Pseudomonadati</taxon>
        <taxon>Bacteroidota</taxon>
        <taxon>Bacteroidia</taxon>
        <taxon>Bacteroidales</taxon>
        <taxon>Bacteroidaceae</taxon>
        <taxon>Bacteroides</taxon>
    </lineage>
</organism>